<keyword evidence="3" id="KW-0804">Transcription</keyword>
<proteinExistence type="predicted"/>
<gene>
    <name evidence="5" type="ORF">AWB72_04255</name>
</gene>
<keyword evidence="1" id="KW-0805">Transcription regulation</keyword>
<dbReference type="SUPFAM" id="SSF46689">
    <property type="entry name" value="Homeodomain-like"/>
    <property type="match status" value="2"/>
</dbReference>
<keyword evidence="6" id="KW-1185">Reference proteome</keyword>
<dbReference type="EMBL" id="FCNV02000010">
    <property type="protein sequence ID" value="SAL40569.1"/>
    <property type="molecule type" value="Genomic_DNA"/>
</dbReference>
<dbReference type="InterPro" id="IPR009057">
    <property type="entry name" value="Homeodomain-like_sf"/>
</dbReference>
<dbReference type="Proteomes" id="UP000198263">
    <property type="component" value="Unassembled WGS sequence"/>
</dbReference>
<comment type="caution">
    <text evidence="5">The sequence shown here is derived from an EMBL/GenBank/DDBJ whole genome shotgun (WGS) entry which is preliminary data.</text>
</comment>
<dbReference type="GO" id="GO:0043565">
    <property type="term" value="F:sequence-specific DNA binding"/>
    <property type="evidence" value="ECO:0007669"/>
    <property type="project" value="InterPro"/>
</dbReference>
<dbReference type="RefSeq" id="WP_084592852.1">
    <property type="nucleotide sequence ID" value="NZ_FCNV02000010.1"/>
</dbReference>
<dbReference type="SMART" id="SM00342">
    <property type="entry name" value="HTH_ARAC"/>
    <property type="match status" value="1"/>
</dbReference>
<evidence type="ECO:0000256" key="2">
    <source>
        <dbReference type="ARBA" id="ARBA00023125"/>
    </source>
</evidence>
<evidence type="ECO:0000256" key="1">
    <source>
        <dbReference type="ARBA" id="ARBA00023015"/>
    </source>
</evidence>
<organism evidence="5 6">
    <name type="scientific">Caballeronia concitans</name>
    <dbReference type="NCBI Taxonomy" id="1777133"/>
    <lineage>
        <taxon>Bacteria</taxon>
        <taxon>Pseudomonadati</taxon>
        <taxon>Pseudomonadota</taxon>
        <taxon>Betaproteobacteria</taxon>
        <taxon>Burkholderiales</taxon>
        <taxon>Burkholderiaceae</taxon>
        <taxon>Caballeronia</taxon>
    </lineage>
</organism>
<sequence length="328" mass="35377">MEAHNCASLQQSKAIRPLTHANILVFDGFALPDVSVVVEVFHKANSLIASLPERPPLYEVTLRSAAGGRIASSSSVFVSTEGLDVHRPADDREVIFIAGGPKAHEACTDVRIVDWLRHQQSCSTRIEPIAEGRCLLEATGISIAGPSAISGDASLRQTYTALAQAPPAALTALRIVEEDVGASIVKLISLSLSTHRPAASGLLPDPLSDRPSSDNIKLAVRWMDANVASRISIDAVAEAAAMSERNFLRRFRSETGMTPSDYLLRARFNLSCRLLRETRLPVDEIARRCGFSGGRQLSILFRKFISTTPTAYRGTHKEASAASLPPDA</sequence>
<dbReference type="GO" id="GO:0003700">
    <property type="term" value="F:DNA-binding transcription factor activity"/>
    <property type="evidence" value="ECO:0007669"/>
    <property type="project" value="InterPro"/>
</dbReference>
<protein>
    <submittedName>
        <fullName evidence="5">AraC family transcriptional regulator</fullName>
    </submittedName>
</protein>
<accession>A0A658R1R2</accession>
<evidence type="ECO:0000259" key="4">
    <source>
        <dbReference type="PROSITE" id="PS01124"/>
    </source>
</evidence>
<dbReference type="Pfam" id="PF12833">
    <property type="entry name" value="HTH_18"/>
    <property type="match status" value="1"/>
</dbReference>
<dbReference type="InterPro" id="IPR029062">
    <property type="entry name" value="Class_I_gatase-like"/>
</dbReference>
<dbReference type="Gene3D" id="3.40.50.880">
    <property type="match status" value="1"/>
</dbReference>
<name>A0A658R1R2_9BURK</name>
<dbReference type="InterPro" id="IPR018060">
    <property type="entry name" value="HTH_AraC"/>
</dbReference>
<reference evidence="5 6" key="1">
    <citation type="submission" date="2016-01" db="EMBL/GenBank/DDBJ databases">
        <authorList>
            <person name="Peeters C."/>
        </authorList>
    </citation>
    <scope>NUCLEOTIDE SEQUENCE [LARGE SCALE GENOMIC DNA]</scope>
    <source>
        <strain evidence="5">LMG 29315</strain>
    </source>
</reference>
<dbReference type="InterPro" id="IPR050204">
    <property type="entry name" value="AraC_XylS_family_regulators"/>
</dbReference>
<evidence type="ECO:0000313" key="5">
    <source>
        <dbReference type="EMBL" id="SAL40569.1"/>
    </source>
</evidence>
<dbReference type="PROSITE" id="PS01124">
    <property type="entry name" value="HTH_ARAC_FAMILY_2"/>
    <property type="match status" value="1"/>
</dbReference>
<evidence type="ECO:0000313" key="6">
    <source>
        <dbReference type="Proteomes" id="UP000198263"/>
    </source>
</evidence>
<dbReference type="Gene3D" id="1.10.10.60">
    <property type="entry name" value="Homeodomain-like"/>
    <property type="match status" value="1"/>
</dbReference>
<dbReference type="PANTHER" id="PTHR46796">
    <property type="entry name" value="HTH-TYPE TRANSCRIPTIONAL ACTIVATOR RHAS-RELATED"/>
    <property type="match status" value="1"/>
</dbReference>
<dbReference type="AlphaFoldDB" id="A0A658R1R2"/>
<dbReference type="SUPFAM" id="SSF52317">
    <property type="entry name" value="Class I glutamine amidotransferase-like"/>
    <property type="match status" value="1"/>
</dbReference>
<dbReference type="OrthoDB" id="6831751at2"/>
<evidence type="ECO:0000256" key="3">
    <source>
        <dbReference type="ARBA" id="ARBA00023163"/>
    </source>
</evidence>
<feature type="domain" description="HTH araC/xylS-type" evidence="4">
    <location>
        <begin position="217"/>
        <end position="315"/>
    </location>
</feature>
<keyword evidence="2" id="KW-0238">DNA-binding</keyword>